<dbReference type="Pfam" id="PF04471">
    <property type="entry name" value="Mrr_cat"/>
    <property type="match status" value="1"/>
</dbReference>
<sequence length="107" mass="11597">MVAEGAAGGFVVTSGRYTAEATGFAKGRNIQLVDGSLLKHWIAHHSTSEFRSDIRDKETAASTSSAPLCPVCNESMKIRLARRGLNAGEKFWGCARFPNCRGVRKII</sequence>
<accession>U9TN39</accession>
<organism evidence="3">
    <name type="scientific">Rhizophagus irregularis (strain DAOM 181602 / DAOM 197198 / MUCL 43194)</name>
    <name type="common">Arbuscular mycorrhizal fungus</name>
    <name type="synonym">Glomus intraradices</name>
    <dbReference type="NCBI Taxonomy" id="747089"/>
    <lineage>
        <taxon>Eukaryota</taxon>
        <taxon>Fungi</taxon>
        <taxon>Fungi incertae sedis</taxon>
        <taxon>Mucoromycota</taxon>
        <taxon>Glomeromycotina</taxon>
        <taxon>Glomeromycetes</taxon>
        <taxon>Glomerales</taxon>
        <taxon>Glomeraceae</taxon>
        <taxon>Rhizophagus</taxon>
    </lineage>
</organism>
<dbReference type="GO" id="GO:0009307">
    <property type="term" value="P:DNA restriction-modification system"/>
    <property type="evidence" value="ECO:0007669"/>
    <property type="project" value="InterPro"/>
</dbReference>
<dbReference type="InterPro" id="IPR007560">
    <property type="entry name" value="Restrct_endonuc_IV_Mrr"/>
</dbReference>
<dbReference type="GO" id="GO:0004519">
    <property type="term" value="F:endonuclease activity"/>
    <property type="evidence" value="ECO:0007669"/>
    <property type="project" value="InterPro"/>
</dbReference>
<dbReference type="AlphaFoldDB" id="U9TN39"/>
<name>U9TN39_RHIID</name>
<evidence type="ECO:0008006" key="4">
    <source>
        <dbReference type="Google" id="ProtNLM"/>
    </source>
</evidence>
<evidence type="ECO:0000259" key="2">
    <source>
        <dbReference type="Pfam" id="PF04471"/>
    </source>
</evidence>
<dbReference type="Gene3D" id="3.30.65.10">
    <property type="entry name" value="Bacterial Topoisomerase I, domain 1"/>
    <property type="match status" value="1"/>
</dbReference>
<feature type="domain" description="Restriction endonuclease type IV Mrr" evidence="2">
    <location>
        <begin position="1"/>
        <end position="42"/>
    </location>
</feature>
<protein>
    <recommendedName>
        <fullName evidence="4">DNA topoisomerase type IA zn finger domain-containing protein</fullName>
    </recommendedName>
</protein>
<dbReference type="SUPFAM" id="SSF57783">
    <property type="entry name" value="Zinc beta-ribbon"/>
    <property type="match status" value="1"/>
</dbReference>
<gene>
    <name evidence="3" type="ORF">GLOINDRAFT_36506</name>
</gene>
<dbReference type="GO" id="GO:0006265">
    <property type="term" value="P:DNA topological change"/>
    <property type="evidence" value="ECO:0007669"/>
    <property type="project" value="InterPro"/>
</dbReference>
<dbReference type="InterPro" id="IPR013498">
    <property type="entry name" value="Topo_IA_Znf"/>
</dbReference>
<dbReference type="GO" id="GO:0003916">
    <property type="term" value="F:DNA topoisomerase activity"/>
    <property type="evidence" value="ECO:0007669"/>
    <property type="project" value="InterPro"/>
</dbReference>
<dbReference type="HOGENOM" id="CLU_148629_0_0_1"/>
<feature type="domain" description="DNA topoisomerase type IA zn finger" evidence="1">
    <location>
        <begin position="69"/>
        <end position="106"/>
    </location>
</feature>
<evidence type="ECO:0000259" key="1">
    <source>
        <dbReference type="Pfam" id="PF01396"/>
    </source>
</evidence>
<dbReference type="GO" id="GO:0003677">
    <property type="term" value="F:DNA binding"/>
    <property type="evidence" value="ECO:0007669"/>
    <property type="project" value="InterPro"/>
</dbReference>
<reference evidence="3" key="1">
    <citation type="submission" date="2013-07" db="EMBL/GenBank/DDBJ databases">
        <title>The genome of an arbuscular mycorrhizal fungus provides insights into the evolution of the oldest plant symbiosis.</title>
        <authorList>
            <consortium name="DOE Joint Genome Institute"/>
            <person name="Tisserant E."/>
            <person name="Malbreil M."/>
            <person name="Kuo A."/>
            <person name="Kohler A."/>
            <person name="Symeonidi A."/>
            <person name="Balestrini R."/>
            <person name="Charron P."/>
            <person name="Duensing N."/>
            <person name="Frei-dit-Frey N."/>
            <person name="Gianinazzi-Pearson V."/>
            <person name="Gilbert B."/>
            <person name="Handa Y."/>
            <person name="Hijri M."/>
            <person name="Kaul R."/>
            <person name="Kawaguchi M."/>
            <person name="Krajinski F."/>
            <person name="Lammers P."/>
            <person name="Lapierre D."/>
            <person name="Masclaux F.G."/>
            <person name="Murat C."/>
            <person name="Morin E."/>
            <person name="Ndikumana S."/>
            <person name="Pagni M."/>
            <person name="Petitpierre D."/>
            <person name="Requena N."/>
            <person name="Rosikiewicz P."/>
            <person name="Riley R."/>
            <person name="Saito K."/>
            <person name="San Clemente H."/>
            <person name="Shapiro H."/>
            <person name="van Tuinen D."/>
            <person name="Becard G."/>
            <person name="Bonfante P."/>
            <person name="Paszkowski U."/>
            <person name="Shachar-Hill Y."/>
            <person name="Young J.P."/>
            <person name="Sanders I.R."/>
            <person name="Henrissat B."/>
            <person name="Rensing S.A."/>
            <person name="Grigoriev I.V."/>
            <person name="Corradi N."/>
            <person name="Roux C."/>
            <person name="Martin F."/>
        </authorList>
    </citation>
    <scope>NUCLEOTIDE SEQUENCE</scope>
    <source>
        <strain evidence="3">DAOM 197198</strain>
    </source>
</reference>
<proteinExistence type="predicted"/>
<dbReference type="Pfam" id="PF01396">
    <property type="entry name" value="Zn_ribbon_Top1"/>
    <property type="match status" value="1"/>
</dbReference>
<dbReference type="GO" id="GO:0005694">
    <property type="term" value="C:chromosome"/>
    <property type="evidence" value="ECO:0007669"/>
    <property type="project" value="InterPro"/>
</dbReference>
<evidence type="ECO:0000313" key="3">
    <source>
        <dbReference type="EMBL" id="ESA04761.1"/>
    </source>
</evidence>
<dbReference type="EMBL" id="KI294057">
    <property type="protein sequence ID" value="ESA04761.1"/>
    <property type="molecule type" value="Genomic_DNA"/>
</dbReference>